<feature type="transmembrane region" description="Helical" evidence="1">
    <location>
        <begin position="51"/>
        <end position="68"/>
    </location>
</feature>
<keyword evidence="1" id="KW-0812">Transmembrane</keyword>
<evidence type="ECO:0000313" key="3">
    <source>
        <dbReference type="Proteomes" id="UP001155182"/>
    </source>
</evidence>
<name>A0A9X2JD88_9SPHI</name>
<dbReference type="Proteomes" id="UP001155182">
    <property type="component" value="Unassembled WGS sequence"/>
</dbReference>
<accession>A0A9X2JD88</accession>
<sequence length="364" mass="41120">MQLANFTTLNYFRHAGQWNGTFFAPASSTKTSVATVKALNQLIYNMKEWKGLIFGISYGLLARGVFAIDSQYFHTNGLMTLSFLFIVPFVIGFITAYYNREASYAGKIVAISMPLFSIIGVVFISLFFGMEGIICVLMALPIFALMALTGGFFGMILFKRRKNKAMVSFIMFIPFVIAPIEHYFGLNEKIFTEHTTILINSSKDRVWQNITRVKEISEPENNISLFQILGFPRPIKAELDTIAVGGVRKAIFAKGLFFTETVTKVIPNKNLTFTIEADPNSIPPTALDEHVMVGGKYFDVMEGKYEIEEITNNKIALHLTSKFRLSTNFNFYSGLWSKLIMRDIQKNILNIIKVRSESKQNSNS</sequence>
<dbReference type="AlphaFoldDB" id="A0A9X2JD88"/>
<reference evidence="2" key="1">
    <citation type="submission" date="2022-06" db="EMBL/GenBank/DDBJ databases">
        <title>Solitalea sp. MAHUQ-68 isolated from rhizospheric soil.</title>
        <authorList>
            <person name="Huq M.A."/>
        </authorList>
    </citation>
    <scope>NUCLEOTIDE SEQUENCE</scope>
    <source>
        <strain evidence="2">MAHUQ-68</strain>
    </source>
</reference>
<keyword evidence="3" id="KW-1185">Reference proteome</keyword>
<feature type="transmembrane region" description="Helical" evidence="1">
    <location>
        <begin position="165"/>
        <end position="184"/>
    </location>
</feature>
<dbReference type="EMBL" id="JAMWYS010000024">
    <property type="protein sequence ID" value="MCO4292630.1"/>
    <property type="molecule type" value="Genomic_DNA"/>
</dbReference>
<evidence type="ECO:0000313" key="2">
    <source>
        <dbReference type="EMBL" id="MCO4292630.1"/>
    </source>
</evidence>
<dbReference type="RefSeq" id="WP_252587112.1">
    <property type="nucleotide sequence ID" value="NZ_JAMWYS010000024.1"/>
</dbReference>
<feature type="transmembrane region" description="Helical" evidence="1">
    <location>
        <begin position="80"/>
        <end position="98"/>
    </location>
</feature>
<dbReference type="SUPFAM" id="SSF55961">
    <property type="entry name" value="Bet v1-like"/>
    <property type="match status" value="1"/>
</dbReference>
<evidence type="ECO:0000256" key="1">
    <source>
        <dbReference type="SAM" id="Phobius"/>
    </source>
</evidence>
<keyword evidence="1" id="KW-1133">Transmembrane helix</keyword>
<gene>
    <name evidence="2" type="ORF">NF867_07140</name>
</gene>
<organism evidence="2 3">
    <name type="scientific">Solitalea agri</name>
    <dbReference type="NCBI Taxonomy" id="2953739"/>
    <lineage>
        <taxon>Bacteria</taxon>
        <taxon>Pseudomonadati</taxon>
        <taxon>Bacteroidota</taxon>
        <taxon>Sphingobacteriia</taxon>
        <taxon>Sphingobacteriales</taxon>
        <taxon>Sphingobacteriaceae</taxon>
        <taxon>Solitalea</taxon>
    </lineage>
</organism>
<comment type="caution">
    <text evidence="2">The sequence shown here is derived from an EMBL/GenBank/DDBJ whole genome shotgun (WGS) entry which is preliminary data.</text>
</comment>
<feature type="transmembrane region" description="Helical" evidence="1">
    <location>
        <begin position="110"/>
        <end position="130"/>
    </location>
</feature>
<keyword evidence="1" id="KW-0472">Membrane</keyword>
<proteinExistence type="predicted"/>
<protein>
    <recommendedName>
        <fullName evidence="4">SRPBCC family protein</fullName>
    </recommendedName>
</protein>
<evidence type="ECO:0008006" key="4">
    <source>
        <dbReference type="Google" id="ProtNLM"/>
    </source>
</evidence>
<feature type="transmembrane region" description="Helical" evidence="1">
    <location>
        <begin position="136"/>
        <end position="158"/>
    </location>
</feature>